<reference evidence="1" key="1">
    <citation type="journal article" date="2020" name="bioRxiv">
        <title>Hybrid origin of Populus tomentosa Carr. identified through genome sequencing and phylogenomic analysis.</title>
        <authorList>
            <person name="An X."/>
            <person name="Gao K."/>
            <person name="Chen Z."/>
            <person name="Li J."/>
            <person name="Yang X."/>
            <person name="Yang X."/>
            <person name="Zhou J."/>
            <person name="Guo T."/>
            <person name="Zhao T."/>
            <person name="Huang S."/>
            <person name="Miao D."/>
            <person name="Khan W.U."/>
            <person name="Rao P."/>
            <person name="Ye M."/>
            <person name="Lei B."/>
            <person name="Liao W."/>
            <person name="Wang J."/>
            <person name="Ji L."/>
            <person name="Li Y."/>
            <person name="Guo B."/>
            <person name="Mustafa N.S."/>
            <person name="Li S."/>
            <person name="Yun Q."/>
            <person name="Keller S.R."/>
            <person name="Mao J."/>
            <person name="Zhang R."/>
            <person name="Strauss S.H."/>
        </authorList>
    </citation>
    <scope>NUCLEOTIDE SEQUENCE</scope>
    <source>
        <strain evidence="1">GM15</strain>
        <tissue evidence="1">Leaf</tissue>
    </source>
</reference>
<dbReference type="PANTHER" id="PTHR37754:SF1">
    <property type="entry name" value="CALCIUM ION-BINDING PROTEIN"/>
    <property type="match status" value="1"/>
</dbReference>
<gene>
    <name evidence="1" type="ORF">POTOM_028212</name>
</gene>
<evidence type="ECO:0000313" key="2">
    <source>
        <dbReference type="Proteomes" id="UP000886885"/>
    </source>
</evidence>
<keyword evidence="2" id="KW-1185">Reference proteome</keyword>
<organism evidence="1 2">
    <name type="scientific">Populus tomentosa</name>
    <name type="common">Chinese white poplar</name>
    <dbReference type="NCBI Taxonomy" id="118781"/>
    <lineage>
        <taxon>Eukaryota</taxon>
        <taxon>Viridiplantae</taxon>
        <taxon>Streptophyta</taxon>
        <taxon>Embryophyta</taxon>
        <taxon>Tracheophyta</taxon>
        <taxon>Spermatophyta</taxon>
        <taxon>Magnoliopsida</taxon>
        <taxon>eudicotyledons</taxon>
        <taxon>Gunneridae</taxon>
        <taxon>Pentapetalae</taxon>
        <taxon>rosids</taxon>
        <taxon>fabids</taxon>
        <taxon>Malpighiales</taxon>
        <taxon>Salicaceae</taxon>
        <taxon>Saliceae</taxon>
        <taxon>Populus</taxon>
    </lineage>
</organism>
<dbReference type="Pfam" id="PF25284">
    <property type="entry name" value="DUF7874"/>
    <property type="match status" value="1"/>
</dbReference>
<dbReference type="AlphaFoldDB" id="A0A8X7Z8L6"/>
<dbReference type="InterPro" id="IPR057196">
    <property type="entry name" value="DUF7874"/>
</dbReference>
<protein>
    <recommendedName>
        <fullName evidence="3">Calcium ion-binding protein</fullName>
    </recommendedName>
</protein>
<accession>A0A8X7Z8L6</accession>
<dbReference type="OrthoDB" id="1868634at2759"/>
<dbReference type="PANTHER" id="PTHR37754">
    <property type="entry name" value="CALCIUM ION-BINDING PROTEIN"/>
    <property type="match status" value="1"/>
</dbReference>
<comment type="caution">
    <text evidence="1">The sequence shown here is derived from an EMBL/GenBank/DDBJ whole genome shotgun (WGS) entry which is preliminary data.</text>
</comment>
<dbReference type="EMBL" id="JAAWWB010000014">
    <property type="protein sequence ID" value="KAG6767033.1"/>
    <property type="molecule type" value="Genomic_DNA"/>
</dbReference>
<proteinExistence type="predicted"/>
<evidence type="ECO:0008006" key="3">
    <source>
        <dbReference type="Google" id="ProtNLM"/>
    </source>
</evidence>
<name>A0A8X7Z8L6_POPTO</name>
<sequence length="209" mass="23182">MYSFLASTSKLNKIFPSFHLYPPFPLYNNLSIVGSTRVQVCKMGMIMSFMGKGLPMPSTQMPSYVMGSLYKQFVDKNIKTFDEFHVAVLEIFNAFNSSLPGKHYDVPSRKDVEAGYNDWRAAPELKKKEMFINFMKEKLNPGKLDDSTFIIGLATPPAAMAAKRAGENVPQLGFIKAIPDVIFVPSATILALVSAKLTKRMLQGSPIAS</sequence>
<dbReference type="Proteomes" id="UP000886885">
    <property type="component" value="Chromosome 7D"/>
</dbReference>
<evidence type="ECO:0000313" key="1">
    <source>
        <dbReference type="EMBL" id="KAG6767033.1"/>
    </source>
</evidence>